<protein>
    <recommendedName>
        <fullName evidence="6">Surface glycan-binding protein B xyloglucan binding domain-containing protein</fullName>
    </recommendedName>
</protein>
<dbReference type="SUPFAM" id="SSF81296">
    <property type="entry name" value="E set domains"/>
    <property type="match status" value="1"/>
</dbReference>
<dbReference type="Gene3D" id="2.60.40.10">
    <property type="entry name" value="Immunoglobulins"/>
    <property type="match status" value="2"/>
</dbReference>
<proteinExistence type="predicted"/>
<evidence type="ECO:0000313" key="4">
    <source>
        <dbReference type="EMBL" id="EGK03710.1"/>
    </source>
</evidence>
<feature type="signal peptide" evidence="1">
    <location>
        <begin position="1"/>
        <end position="22"/>
    </location>
</feature>
<evidence type="ECO:0000256" key="1">
    <source>
        <dbReference type="SAM" id="SignalP"/>
    </source>
</evidence>
<dbReference type="InterPro" id="IPR014756">
    <property type="entry name" value="Ig_E-set"/>
</dbReference>
<keyword evidence="1" id="KW-0732">Signal</keyword>
<dbReference type="HOGENOM" id="CLU_719114_0_0_10"/>
<evidence type="ECO:0000259" key="2">
    <source>
        <dbReference type="Pfam" id="PF01833"/>
    </source>
</evidence>
<feature type="chain" id="PRO_5003379983" description="Surface glycan-binding protein B xyloglucan binding domain-containing protein" evidence="1">
    <location>
        <begin position="23"/>
        <end position="401"/>
    </location>
</feature>
<dbReference type="OrthoDB" id="660167at2"/>
<dbReference type="GeneID" id="78082426"/>
<dbReference type="AlphaFoldDB" id="F8X015"/>
<sequence length="401" mass="44598">MKKYILNIAIVLLALVSFNSCSDDDDKGGSGGGTPVVRYIRPCDATVSDSLLTSGYLGTQIAIIGENLSKVNKIYFNDQKAKLNPNFVTDNAIIVNIPSGIPSEKQDLIKLYTNNDSCYYTFETKVPTPIAKTMTCEYVKDGDIAQIQGLYFINEENSPLKVTFEGGFEAEIISSDMNNISVRVPVGAKPGPLAIESVYGPARSLFCFRDNNKQTSTTHILMDNEDTSWNTWGLSAFGNGGGPSDRYLVLEGQLASWAWPANALQIYYNNPVRQSIVPEGQSEIADLALRFEVYSHEWHDVPLLLWFSNLVDTHDVDGNQAQAHWKPYLNNGVKSNYVTDGWVTITIPLTDFKYSKDESDDKRAITKLSDLVDLHAMFFGPADGESNVKLWIDNVRIVKYK</sequence>
<dbReference type="Gene3D" id="2.60.120.430">
    <property type="entry name" value="Galactose-binding lectin"/>
    <property type="match status" value="1"/>
</dbReference>
<keyword evidence="5" id="KW-1185">Reference proteome</keyword>
<feature type="domain" description="Surface glycan-binding protein B xyloglucan binding" evidence="3">
    <location>
        <begin position="217"/>
        <end position="399"/>
    </location>
</feature>
<dbReference type="InterPro" id="IPR008979">
    <property type="entry name" value="Galactose-bd-like_sf"/>
</dbReference>
<evidence type="ECO:0008006" key="6">
    <source>
        <dbReference type="Google" id="ProtNLM"/>
    </source>
</evidence>
<dbReference type="Proteomes" id="UP000006420">
    <property type="component" value="Unassembled WGS sequence"/>
</dbReference>
<feature type="domain" description="IPT/TIG" evidence="2">
    <location>
        <begin position="53"/>
        <end position="105"/>
    </location>
</feature>
<name>F8X015_9BACT</name>
<dbReference type="GO" id="GO:0030247">
    <property type="term" value="F:polysaccharide binding"/>
    <property type="evidence" value="ECO:0007669"/>
    <property type="project" value="InterPro"/>
</dbReference>
<dbReference type="EMBL" id="ADLW01000006">
    <property type="protein sequence ID" value="EGK03710.1"/>
    <property type="molecule type" value="Genomic_DNA"/>
</dbReference>
<reference evidence="4 5" key="1">
    <citation type="submission" date="2011-04" db="EMBL/GenBank/DDBJ databases">
        <title>The Genome Sequence of Dysgonomonas mossii DSM 22836.</title>
        <authorList>
            <consortium name="The Broad Institute Genome Sequencing Platform"/>
            <person name="Earl A."/>
            <person name="Ward D."/>
            <person name="Feldgarden M."/>
            <person name="Gevers D."/>
            <person name="Pudlo N."/>
            <person name="Martens E."/>
            <person name="Allen-Vercoe E."/>
            <person name="Young S.K."/>
            <person name="Zeng Q."/>
            <person name="Gargeya S."/>
            <person name="Fitzgerald M."/>
            <person name="Haas B."/>
            <person name="Abouelleil A."/>
            <person name="Alvarado L."/>
            <person name="Arachchi H.M."/>
            <person name="Berlin A."/>
            <person name="Brown A."/>
            <person name="Chapman S.B."/>
            <person name="Chen Z."/>
            <person name="Dunbar C."/>
            <person name="Freedman E."/>
            <person name="Gearin G."/>
            <person name="Gellesch M."/>
            <person name="Goldberg J."/>
            <person name="Griggs A."/>
            <person name="Gujja S."/>
            <person name="Heiman D."/>
            <person name="Howarth C."/>
            <person name="Larson L."/>
            <person name="Lui A."/>
            <person name="MacDonald P.J.P."/>
            <person name="Mehta T."/>
            <person name="Montmayeur A."/>
            <person name="Murphy C."/>
            <person name="Neiman D."/>
            <person name="Pearson M."/>
            <person name="Priest M."/>
            <person name="Roberts A."/>
            <person name="Saif S."/>
            <person name="Shea T."/>
            <person name="Shenoy N."/>
            <person name="Sisk P."/>
            <person name="Stolte C."/>
            <person name="Sykes S."/>
            <person name="Yandava C."/>
            <person name="Wortman J."/>
            <person name="Nusbaum C."/>
            <person name="Birren B."/>
        </authorList>
    </citation>
    <scope>NUCLEOTIDE SEQUENCE [LARGE SCALE GENOMIC DNA]</scope>
    <source>
        <strain evidence="4 5">DSM 22836</strain>
    </source>
</reference>
<comment type="caution">
    <text evidence="4">The sequence shown here is derived from an EMBL/GenBank/DDBJ whole genome shotgun (WGS) entry which is preliminary data.</text>
</comment>
<dbReference type="eggNOG" id="ENOG502Z8Q6">
    <property type="taxonomic scope" value="Bacteria"/>
</dbReference>
<accession>F8X015</accession>
<dbReference type="STRING" id="742767.HMPREF9456_01777"/>
<evidence type="ECO:0000313" key="5">
    <source>
        <dbReference type="Proteomes" id="UP000006420"/>
    </source>
</evidence>
<dbReference type="Pfam" id="PF18329">
    <property type="entry name" value="SGBP_B_XBD"/>
    <property type="match status" value="1"/>
</dbReference>
<evidence type="ECO:0000259" key="3">
    <source>
        <dbReference type="Pfam" id="PF18329"/>
    </source>
</evidence>
<dbReference type="Pfam" id="PF01833">
    <property type="entry name" value="TIG"/>
    <property type="match status" value="1"/>
</dbReference>
<organism evidence="4 5">
    <name type="scientific">Dysgonomonas mossii DSM 22836</name>
    <dbReference type="NCBI Taxonomy" id="742767"/>
    <lineage>
        <taxon>Bacteria</taxon>
        <taxon>Pseudomonadati</taxon>
        <taxon>Bacteroidota</taxon>
        <taxon>Bacteroidia</taxon>
        <taxon>Bacteroidales</taxon>
        <taxon>Dysgonomonadaceae</taxon>
        <taxon>Dysgonomonas</taxon>
    </lineage>
</organism>
<dbReference type="InterPro" id="IPR040475">
    <property type="entry name" value="SGBP_B_XBD"/>
</dbReference>
<dbReference type="SUPFAM" id="SSF49785">
    <property type="entry name" value="Galactose-binding domain-like"/>
    <property type="match status" value="1"/>
</dbReference>
<gene>
    <name evidence="4" type="ORF">HMPREF9456_01777</name>
</gene>
<dbReference type="InterPro" id="IPR013783">
    <property type="entry name" value="Ig-like_fold"/>
</dbReference>
<dbReference type="RefSeq" id="WP_006843148.1">
    <property type="nucleotide sequence ID" value="NZ_AQWJ01000003.1"/>
</dbReference>
<dbReference type="InterPro" id="IPR002909">
    <property type="entry name" value="IPT_dom"/>
</dbReference>